<dbReference type="EMBL" id="JABERH010000041">
    <property type="protein sequence ID" value="NNH39956.1"/>
    <property type="molecule type" value="Genomic_DNA"/>
</dbReference>
<dbReference type="Proteomes" id="UP000291380">
    <property type="component" value="Unassembled WGS sequence"/>
</dbReference>
<name>A0A241VIZ2_9GAMM</name>
<accession>A0A4R0EE42</accession>
<sequence length="74" mass="8682">MKIIAKDRNTGEMIELNAEEDTSMGTLNYFYCDQEGNYLRSSKRPYDKMPRHSVMPNMHFALGQRLILIIEIIE</sequence>
<dbReference type="EMBL" id="SJOA01000034">
    <property type="protein sequence ID" value="TCB54343.1"/>
    <property type="molecule type" value="Genomic_DNA"/>
</dbReference>
<dbReference type="Proteomes" id="UP000546536">
    <property type="component" value="Unassembled WGS sequence"/>
</dbReference>
<keyword evidence="7" id="KW-1185">Reference proteome</keyword>
<evidence type="ECO:0000313" key="8">
    <source>
        <dbReference type="Proteomes" id="UP000569202"/>
    </source>
</evidence>
<evidence type="ECO:0000313" key="2">
    <source>
        <dbReference type="EMBL" id="NNH77776.1"/>
    </source>
</evidence>
<dbReference type="Proteomes" id="UP000532147">
    <property type="component" value="Unassembled WGS sequence"/>
</dbReference>
<organism evidence="4 5">
    <name type="scientific">Acinetobacter terrae</name>
    <dbReference type="NCBI Taxonomy" id="2731247"/>
    <lineage>
        <taxon>Bacteria</taxon>
        <taxon>Pseudomonadati</taxon>
        <taxon>Pseudomonadota</taxon>
        <taxon>Gammaproteobacteria</taxon>
        <taxon>Moraxellales</taxon>
        <taxon>Moraxellaceae</taxon>
        <taxon>Acinetobacter</taxon>
        <taxon>Acinetobacter Taxon 24</taxon>
    </lineage>
</organism>
<dbReference type="AlphaFoldDB" id="A0A241VIZ2"/>
<reference evidence="4 5" key="1">
    <citation type="submission" date="2019-02" db="EMBL/GenBank/DDBJ databases">
        <title>High diversity of culturable Acinetobacter species in natural soil and water ecosystems.</title>
        <authorList>
            <person name="Radolfova-Krizova L."/>
            <person name="Nemec A."/>
        </authorList>
    </citation>
    <scope>NUCLEOTIDE SEQUENCE [LARGE SCALE GENOMIC DNA]</scope>
    <source>
        <strain evidence="4 5">ANC 4281</strain>
    </source>
</reference>
<reference evidence="6 7" key="2">
    <citation type="submission" date="2020-04" db="EMBL/GenBank/DDBJ databases">
        <title>Acinetobacter Taxon 24.</title>
        <authorList>
            <person name="Nemec A."/>
            <person name="Radolfova-Krizova L."/>
            <person name="Higgins P.G."/>
            <person name="Spanelova P."/>
        </authorList>
    </citation>
    <scope>NUCLEOTIDE SEQUENCE [LARGE SCALE GENOMIC DNA]</scope>
    <source>
        <strain evidence="3 7">ANC 4279</strain>
        <strain evidence="1 6">ANC 4280</strain>
        <strain evidence="2 8">ANC 5380</strain>
    </source>
</reference>
<accession>A0A241VIZ2</accession>
<evidence type="ECO:0000313" key="7">
    <source>
        <dbReference type="Proteomes" id="UP000546536"/>
    </source>
</evidence>
<evidence type="ECO:0000313" key="6">
    <source>
        <dbReference type="Proteomes" id="UP000532147"/>
    </source>
</evidence>
<comment type="caution">
    <text evidence="4">The sequence shown here is derived from an EMBL/GenBank/DDBJ whole genome shotgun (WGS) entry which is preliminary data.</text>
</comment>
<evidence type="ECO:0000313" key="5">
    <source>
        <dbReference type="Proteomes" id="UP000291380"/>
    </source>
</evidence>
<accession>A0A7Y2RFC9</accession>
<evidence type="ECO:0000313" key="3">
    <source>
        <dbReference type="EMBL" id="NNH86426.1"/>
    </source>
</evidence>
<protein>
    <submittedName>
        <fullName evidence="4">Uncharacterized protein</fullName>
    </submittedName>
</protein>
<dbReference type="RefSeq" id="WP_086193225.1">
    <property type="nucleotide sequence ID" value="NZ_JABERF010000008.1"/>
</dbReference>
<dbReference type="EMBL" id="JABERG010000001">
    <property type="protein sequence ID" value="NNH86426.1"/>
    <property type="molecule type" value="Genomic_DNA"/>
</dbReference>
<dbReference type="Proteomes" id="UP000569202">
    <property type="component" value="Unassembled WGS sequence"/>
</dbReference>
<accession>A0A7Y2RXM5</accession>
<proteinExistence type="predicted"/>
<dbReference type="OrthoDB" id="6701622at2"/>
<evidence type="ECO:0000313" key="4">
    <source>
        <dbReference type="EMBL" id="TCB54343.1"/>
    </source>
</evidence>
<accession>A0A7Y2PP30</accession>
<dbReference type="EMBL" id="JABERL010000021">
    <property type="protein sequence ID" value="NNH77776.1"/>
    <property type="molecule type" value="Genomic_DNA"/>
</dbReference>
<gene>
    <name evidence="4" type="ORF">E0H85_16175</name>
    <name evidence="1" type="ORF">HLH11_15295</name>
    <name evidence="3" type="ORF">HLH13_01600</name>
    <name evidence="2" type="ORF">HLH17_08915</name>
</gene>
<evidence type="ECO:0000313" key="1">
    <source>
        <dbReference type="EMBL" id="NNH39956.1"/>
    </source>
</evidence>